<dbReference type="SUPFAM" id="SSF51430">
    <property type="entry name" value="NAD(P)-linked oxidoreductase"/>
    <property type="match status" value="1"/>
</dbReference>
<keyword evidence="5" id="KW-1185">Reference proteome</keyword>
<dbReference type="AlphaFoldDB" id="W2S3J1"/>
<evidence type="ECO:0000256" key="2">
    <source>
        <dbReference type="ARBA" id="ARBA00038157"/>
    </source>
</evidence>
<keyword evidence="1" id="KW-0560">Oxidoreductase</keyword>
<protein>
    <recommendedName>
        <fullName evidence="3">NADP-dependent oxidoreductase domain-containing protein</fullName>
    </recommendedName>
</protein>
<dbReference type="HOGENOM" id="CLU_023205_1_1_1"/>
<comment type="similarity">
    <text evidence="2">Belongs to the aldo/keto reductase family. Aldo/keto reductase 2 subfamily.</text>
</comment>
<accession>W2S3J1</accession>
<dbReference type="OrthoDB" id="48988at2759"/>
<sequence length="321" mass="35125">MGIKIVVGLMGSSVARGADTLQKTAGMQSFLDVCRRHKVTELDTARVYAGGKSEEVAGAVSACTQFAVSTKAPAFSPNSLTYDKIVANCNASLKALQTDRVDIYYLHGPDRATPLEDQCRAIGDLYAQGRFARFGVSNISPAEVQSIYDICQREGYPLPKIYQGGYNPIGRGPEGELFPLLKKLGMGFYAFSPLGGGLLAKPIEELLKPKPGTRFDEMKIFGDIYLTEEITAGLKEVQRVCDAQGVPLMEATMRWFRWHSVLAEEWGGEENGVIVGASSDAQLEESLKAWEGEKLPQQILDAWDALHRGLVENGKLPMYHS</sequence>
<dbReference type="GO" id="GO:0016491">
    <property type="term" value="F:oxidoreductase activity"/>
    <property type="evidence" value="ECO:0007669"/>
    <property type="project" value="UniProtKB-KW"/>
</dbReference>
<dbReference type="CDD" id="cd19075">
    <property type="entry name" value="AKR_AKR7A1-5"/>
    <property type="match status" value="1"/>
</dbReference>
<organism evidence="4 5">
    <name type="scientific">Cyphellophora europaea (strain CBS 101466)</name>
    <name type="common">Phialophora europaea</name>
    <dbReference type="NCBI Taxonomy" id="1220924"/>
    <lineage>
        <taxon>Eukaryota</taxon>
        <taxon>Fungi</taxon>
        <taxon>Dikarya</taxon>
        <taxon>Ascomycota</taxon>
        <taxon>Pezizomycotina</taxon>
        <taxon>Eurotiomycetes</taxon>
        <taxon>Chaetothyriomycetidae</taxon>
        <taxon>Chaetothyriales</taxon>
        <taxon>Cyphellophoraceae</taxon>
        <taxon>Cyphellophora</taxon>
    </lineage>
</organism>
<dbReference type="InParanoid" id="W2S3J1"/>
<evidence type="ECO:0000259" key="3">
    <source>
        <dbReference type="Pfam" id="PF00248"/>
    </source>
</evidence>
<dbReference type="STRING" id="1220924.W2S3J1"/>
<reference evidence="4 5" key="1">
    <citation type="submission" date="2013-03" db="EMBL/GenBank/DDBJ databases">
        <title>The Genome Sequence of Phialophora europaea CBS 101466.</title>
        <authorList>
            <consortium name="The Broad Institute Genomics Platform"/>
            <person name="Cuomo C."/>
            <person name="de Hoog S."/>
            <person name="Gorbushina A."/>
            <person name="Walker B."/>
            <person name="Young S.K."/>
            <person name="Zeng Q."/>
            <person name="Gargeya S."/>
            <person name="Fitzgerald M."/>
            <person name="Haas B."/>
            <person name="Abouelleil A."/>
            <person name="Allen A.W."/>
            <person name="Alvarado L."/>
            <person name="Arachchi H.M."/>
            <person name="Berlin A.M."/>
            <person name="Chapman S.B."/>
            <person name="Gainer-Dewar J."/>
            <person name="Goldberg J."/>
            <person name="Griggs A."/>
            <person name="Gujja S."/>
            <person name="Hansen M."/>
            <person name="Howarth C."/>
            <person name="Imamovic A."/>
            <person name="Ireland A."/>
            <person name="Larimer J."/>
            <person name="McCowan C."/>
            <person name="Murphy C."/>
            <person name="Pearson M."/>
            <person name="Poon T.W."/>
            <person name="Priest M."/>
            <person name="Roberts A."/>
            <person name="Saif S."/>
            <person name="Shea T."/>
            <person name="Sisk P."/>
            <person name="Sykes S."/>
            <person name="Wortman J."/>
            <person name="Nusbaum C."/>
            <person name="Birren B."/>
        </authorList>
    </citation>
    <scope>NUCLEOTIDE SEQUENCE [LARGE SCALE GENOMIC DNA]</scope>
    <source>
        <strain evidence="4 5">CBS 101466</strain>
    </source>
</reference>
<dbReference type="EMBL" id="KB822718">
    <property type="protein sequence ID" value="ETN43175.1"/>
    <property type="molecule type" value="Genomic_DNA"/>
</dbReference>
<dbReference type="InterPro" id="IPR023210">
    <property type="entry name" value="NADP_OxRdtase_dom"/>
</dbReference>
<dbReference type="eggNOG" id="ENOG502SMNT">
    <property type="taxonomic scope" value="Eukaryota"/>
</dbReference>
<feature type="domain" description="NADP-dependent oxidoreductase" evidence="3">
    <location>
        <begin position="31"/>
        <end position="306"/>
    </location>
</feature>
<dbReference type="PANTHER" id="PTHR43364">
    <property type="entry name" value="NADH-SPECIFIC METHYLGLYOXAL REDUCTASE-RELATED"/>
    <property type="match status" value="1"/>
</dbReference>
<dbReference type="InterPro" id="IPR036812">
    <property type="entry name" value="NAD(P)_OxRdtase_dom_sf"/>
</dbReference>
<dbReference type="InterPro" id="IPR050523">
    <property type="entry name" value="AKR_Detox_Biosynth"/>
</dbReference>
<gene>
    <name evidence="4" type="ORF">HMPREF1541_02333</name>
</gene>
<dbReference type="GeneID" id="19969672"/>
<dbReference type="Proteomes" id="UP000030752">
    <property type="component" value="Unassembled WGS sequence"/>
</dbReference>
<dbReference type="Gene3D" id="3.20.20.100">
    <property type="entry name" value="NADP-dependent oxidoreductase domain"/>
    <property type="match status" value="1"/>
</dbReference>
<dbReference type="Pfam" id="PF00248">
    <property type="entry name" value="Aldo_ket_red"/>
    <property type="match status" value="1"/>
</dbReference>
<dbReference type="RefSeq" id="XP_008714911.1">
    <property type="nucleotide sequence ID" value="XM_008716689.1"/>
</dbReference>
<dbReference type="VEuPathDB" id="FungiDB:HMPREF1541_02333"/>
<evidence type="ECO:0000313" key="5">
    <source>
        <dbReference type="Proteomes" id="UP000030752"/>
    </source>
</evidence>
<dbReference type="PANTHER" id="PTHR43364:SF4">
    <property type="entry name" value="NAD(P)-LINKED OXIDOREDUCTASE SUPERFAMILY PROTEIN"/>
    <property type="match status" value="1"/>
</dbReference>
<proteinExistence type="inferred from homology"/>
<name>W2S3J1_CYPE1</name>
<evidence type="ECO:0000256" key="1">
    <source>
        <dbReference type="ARBA" id="ARBA00023002"/>
    </source>
</evidence>
<evidence type="ECO:0000313" key="4">
    <source>
        <dbReference type="EMBL" id="ETN43175.1"/>
    </source>
</evidence>